<proteinExistence type="predicted"/>
<evidence type="ECO:0000259" key="1">
    <source>
        <dbReference type="Pfam" id="PF14620"/>
    </source>
</evidence>
<feature type="domain" description="Sporulation protein YpeB N-terminal" evidence="2">
    <location>
        <begin position="36"/>
        <end position="167"/>
    </location>
</feature>
<dbReference type="InterPro" id="IPR014239">
    <property type="entry name" value="YpeB_PepSY1-2"/>
</dbReference>
<organism evidence="3 4">
    <name type="scientific">Intestinimonas butyriciproducens</name>
    <dbReference type="NCBI Taxonomy" id="1297617"/>
    <lineage>
        <taxon>Bacteria</taxon>
        <taxon>Bacillati</taxon>
        <taxon>Bacillota</taxon>
        <taxon>Clostridia</taxon>
        <taxon>Eubacteriales</taxon>
        <taxon>Intestinimonas</taxon>
    </lineage>
</organism>
<reference evidence="3 4" key="1">
    <citation type="journal article" date="2015" name="Nat. Commun.">
        <title>Production of butyrate from lysine and the Amadori product fructoselysine by a human gut commensal.</title>
        <authorList>
            <person name="Bui T.P."/>
            <person name="Ritari J."/>
            <person name="Boeren S."/>
            <person name="de Waard P."/>
            <person name="Plugge C.M."/>
            <person name="de Vos W.M."/>
        </authorList>
    </citation>
    <scope>NUCLEOTIDE SEQUENCE [LARGE SCALE GENOMIC DNA]</scope>
    <source>
        <strain evidence="3 4">AF211</strain>
    </source>
</reference>
<accession>A0A0S2W4Z6</accession>
<feature type="domain" description="Sporulation protein YpeB PepSY1 and PepSY2" evidence="1">
    <location>
        <begin position="193"/>
        <end position="378"/>
    </location>
</feature>
<protein>
    <submittedName>
        <fullName evidence="3">Spore germination protein YpeB</fullName>
    </submittedName>
</protein>
<dbReference type="PATRIC" id="fig|1297617.4.peg.2102"/>
<evidence type="ECO:0000313" key="4">
    <source>
        <dbReference type="Proteomes" id="UP000064844"/>
    </source>
</evidence>
<sequence>MRQWTWGRRWTVRAVSFLLAAFAVLGGLAIQGHQKAEAYQRYLANSRRHAFAELSTGLNELDADLQKGIYATSPAMLTSLCTQIFGKAMSAQMALGELPYGSIELEQTAAFLAKTGDYAAALSRSAAVNGGCTEEEREGLRGLSAAASALSAQVAALQSDLWAGAATLEDVEAAEARLSAAEGGGQEVAGSVYQTIESDFPELPSLIYDGPFSEHIAGRTARVLEGRPIVTQDEARLAAAKFLDLKPDIFTLVSAGEGKLPTYGFSAAVDGGELYVEVTQAGGLVMQVISSRAAGTPVLSREKAVAKAIEFLEKRGYPAMRESYFIDQGGILTINFAAVQDEVICYPDLVKVSIALDTGRVVGFESEGYLMNHTLRSFPVLSVSGEEARGVVSPALTVLSQQLSLIPTGGEYEVLCHEFKCRSEEGQHILVYVNAQTGQEEKILILLEDESGTLVI</sequence>
<dbReference type="GO" id="GO:0009847">
    <property type="term" value="P:spore germination"/>
    <property type="evidence" value="ECO:0007669"/>
    <property type="project" value="InterPro"/>
</dbReference>
<dbReference type="EMBL" id="CP011307">
    <property type="protein sequence ID" value="ALP94429.1"/>
    <property type="molecule type" value="Genomic_DNA"/>
</dbReference>
<dbReference type="eggNOG" id="COG2959">
    <property type="taxonomic scope" value="Bacteria"/>
</dbReference>
<evidence type="ECO:0000313" key="3">
    <source>
        <dbReference type="EMBL" id="ALP94429.1"/>
    </source>
</evidence>
<dbReference type="STRING" id="1297617.IB211_02038"/>
<keyword evidence="4" id="KW-1185">Reference proteome</keyword>
<dbReference type="AlphaFoldDB" id="A0A0S2W4Z6"/>
<name>A0A0S2W4Z6_9FIRM</name>
<evidence type="ECO:0000259" key="2">
    <source>
        <dbReference type="Pfam" id="PF20769"/>
    </source>
</evidence>
<reference evidence="4" key="2">
    <citation type="submission" date="2015-04" db="EMBL/GenBank/DDBJ databases">
        <title>A butyrogenic pathway from the amino acid lysine in a human gut commensal.</title>
        <authorList>
            <person name="de Vos W.M."/>
            <person name="Bui N.T.P."/>
            <person name="Plugge C.M."/>
            <person name="Ritari J."/>
        </authorList>
    </citation>
    <scope>NUCLEOTIDE SEQUENCE [LARGE SCALE GENOMIC DNA]</scope>
    <source>
        <strain evidence="4">AF211</strain>
    </source>
</reference>
<gene>
    <name evidence="3" type="ORF">IB211_02038</name>
</gene>
<dbReference type="InterPro" id="IPR048402">
    <property type="entry name" value="YpeB_N"/>
</dbReference>
<dbReference type="KEGG" id="ibu:IB211_02038"/>
<dbReference type="RefSeq" id="WP_058117948.1">
    <property type="nucleotide sequence ID" value="NZ_CP011307.1"/>
</dbReference>
<dbReference type="Pfam" id="PF14620">
    <property type="entry name" value="YPEB_PepSY1-2"/>
    <property type="match status" value="1"/>
</dbReference>
<dbReference type="Pfam" id="PF20769">
    <property type="entry name" value="YPEB_N"/>
    <property type="match status" value="1"/>
</dbReference>
<dbReference type="Proteomes" id="UP000064844">
    <property type="component" value="Chromosome"/>
</dbReference>